<protein>
    <submittedName>
        <fullName evidence="1">BrxE family protein</fullName>
    </submittedName>
</protein>
<dbReference type="NCBIfam" id="NF033447">
    <property type="entry name" value="BrxE_fam"/>
    <property type="match status" value="1"/>
</dbReference>
<name>A0A9D7E2S8_9PROT</name>
<dbReference type="InterPro" id="IPR058690">
    <property type="entry name" value="BrxE"/>
</dbReference>
<comment type="caution">
    <text evidence="1">The sequence shown here is derived from an EMBL/GenBank/DDBJ whole genome shotgun (WGS) entry which is preliminary data.</text>
</comment>
<reference evidence="1" key="1">
    <citation type="submission" date="2020-10" db="EMBL/GenBank/DDBJ databases">
        <title>Connecting structure to function with the recovery of over 1000 high-quality activated sludge metagenome-assembled genomes encoding full-length rRNA genes using long-read sequencing.</title>
        <authorList>
            <person name="Singleton C.M."/>
            <person name="Petriglieri F."/>
            <person name="Kristensen J.M."/>
            <person name="Kirkegaard R.H."/>
            <person name="Michaelsen T.Y."/>
            <person name="Andersen M.H."/>
            <person name="Karst S.M."/>
            <person name="Dueholm M.S."/>
            <person name="Nielsen P.H."/>
            <person name="Albertsen M."/>
        </authorList>
    </citation>
    <scope>NUCLEOTIDE SEQUENCE</scope>
    <source>
        <strain evidence="1">Bjer_18-Q3-R1-45_BAT3C.347</strain>
    </source>
</reference>
<accession>A0A9D7E2S8</accession>
<proteinExistence type="predicted"/>
<dbReference type="AlphaFoldDB" id="A0A9D7E2S8"/>
<dbReference type="EMBL" id="JADJEV010000003">
    <property type="protein sequence ID" value="MBK6972672.1"/>
    <property type="molecule type" value="Genomic_DNA"/>
</dbReference>
<evidence type="ECO:0000313" key="2">
    <source>
        <dbReference type="Proteomes" id="UP000807785"/>
    </source>
</evidence>
<organism evidence="1 2">
    <name type="scientific">Candidatus Methylophosphatis roskildensis</name>
    <dbReference type="NCBI Taxonomy" id="2899263"/>
    <lineage>
        <taxon>Bacteria</taxon>
        <taxon>Pseudomonadati</taxon>
        <taxon>Pseudomonadota</taxon>
        <taxon>Betaproteobacteria</taxon>
        <taxon>Nitrosomonadales</taxon>
        <taxon>Sterolibacteriaceae</taxon>
        <taxon>Candidatus Methylophosphatis</taxon>
    </lineage>
</organism>
<gene>
    <name evidence="1" type="ORF">IPH26_06855</name>
</gene>
<dbReference type="Pfam" id="PF26412">
    <property type="entry name" value="BrxE"/>
    <property type="match status" value="1"/>
</dbReference>
<dbReference type="Proteomes" id="UP000807785">
    <property type="component" value="Unassembled WGS sequence"/>
</dbReference>
<evidence type="ECO:0000313" key="1">
    <source>
        <dbReference type="EMBL" id="MBK6972672.1"/>
    </source>
</evidence>
<sequence>MSTAITNIDFDRLLRLRLVVARYGEMDAARWWNTGDAARRTALLGRAGSVLMSRGFPRTHRFAQARLVFEVARARCVEVFDPPGCVTLWILPAALEDQFDARWARWLEERDAWTDFFASIERPASDLLETMKTLDLVGAEDLETVSKLRRLAEGRAVPLPGVHTVSDALITQLAAGFSRGEPGKLAVPYARMDD</sequence>